<evidence type="ECO:0000313" key="2">
    <source>
        <dbReference type="EMBL" id="TJZ88857.1"/>
    </source>
</evidence>
<dbReference type="InterPro" id="IPR048301">
    <property type="entry name" value="NucS_C"/>
</dbReference>
<reference evidence="2 3" key="1">
    <citation type="submission" date="2019-04" db="EMBL/GenBank/DDBJ databases">
        <authorList>
            <person name="Li J."/>
        </authorList>
    </citation>
    <scope>NUCLEOTIDE SEQUENCE [LARGE SCALE GENOMIC DNA]</scope>
    <source>
        <strain evidence="2 3">KCTC 42687</strain>
    </source>
</reference>
<dbReference type="GO" id="GO:0003676">
    <property type="term" value="F:nucleic acid binding"/>
    <property type="evidence" value="ECO:0007669"/>
    <property type="project" value="InterPro"/>
</dbReference>
<protein>
    <submittedName>
        <fullName evidence="2">DUF91 domain-containing protein</fullName>
    </submittedName>
</protein>
<dbReference type="EMBL" id="SUNI01000053">
    <property type="protein sequence ID" value="TJZ88857.1"/>
    <property type="molecule type" value="Genomic_DNA"/>
</dbReference>
<dbReference type="GO" id="GO:0004519">
    <property type="term" value="F:endonuclease activity"/>
    <property type="evidence" value="ECO:0007669"/>
    <property type="project" value="InterPro"/>
</dbReference>
<dbReference type="Proteomes" id="UP000309747">
    <property type="component" value="Unassembled WGS sequence"/>
</dbReference>
<organism evidence="2 3">
    <name type="scientific">Paracoccus gahaiensis</name>
    <dbReference type="NCBI Taxonomy" id="1706839"/>
    <lineage>
        <taxon>Bacteria</taxon>
        <taxon>Pseudomonadati</taxon>
        <taxon>Pseudomonadota</taxon>
        <taxon>Alphaproteobacteria</taxon>
        <taxon>Rhodobacterales</taxon>
        <taxon>Paracoccaceae</taxon>
        <taxon>Paracoccus</taxon>
    </lineage>
</organism>
<comment type="caution">
    <text evidence="2">The sequence shown here is derived from an EMBL/GenBank/DDBJ whole genome shotgun (WGS) entry which is preliminary data.</text>
</comment>
<gene>
    <name evidence="2" type="ORF">FA743_19835</name>
</gene>
<evidence type="ECO:0000259" key="1">
    <source>
        <dbReference type="Pfam" id="PF01939"/>
    </source>
</evidence>
<keyword evidence="3" id="KW-1185">Reference proteome</keyword>
<sequence length="550" mass="63260">MSFNEATIRDNLANNISILENGIVLDKKEKFIPNSLGTRSFIDIVAHDKNGKIVLIEVKKTKQAEREAIHEVLKYIEGVKQHLRLKEDEIRVFVVSPSWEELIIPFSSFVERTTCHVEGFKLHLTATGEVTKVELIQPLKMFGDRFIAPWHELRYYLDETRCEDAVKKFEILCAEKGLENYVLLELHPSDGHEAGLSSPKQGTMRKTIGMMYSSEPCDVPLPLYKRALYFAMQQLNEPEYIDILEKKSEDAADTLEFLDEMTDAEERIFTLHEAVCELSPHAPSDFFEIAYPAKLTSRLLMDDGWIVGRIYRYGAFKRNIGILSDDQIVKEIGGGEGSSYQRYLKKFSPSSKTQVAEVLNGVERCLSDNPAWRKQIAEVIREIATVRDSNEAEISLFHPSTALLTFYLAAKENSPQQYVPNYHLIRKVGSKDILIYGCLVWDGSISTLRSVMQKHYNNSASEILNPLLWGGYDSLDNKVMRTIGFRYKTFRVDVDGKEINHFSLTEEGWEPMEPLHPLENFYKFFNENAIFAREIYNFYSEHWDGNMVIL</sequence>
<name>A0A4U0R2F6_9RHOB</name>
<dbReference type="RefSeq" id="WP_136887781.1">
    <property type="nucleotide sequence ID" value="NZ_SUNI01000053.1"/>
</dbReference>
<dbReference type="AlphaFoldDB" id="A0A4U0R2F6"/>
<dbReference type="OrthoDB" id="8477544at2"/>
<dbReference type="InterPro" id="IPR011856">
    <property type="entry name" value="tRNA_endonuc-like_dom_sf"/>
</dbReference>
<proteinExistence type="predicted"/>
<evidence type="ECO:0000313" key="3">
    <source>
        <dbReference type="Proteomes" id="UP000309747"/>
    </source>
</evidence>
<dbReference type="Gene3D" id="3.40.1350.10">
    <property type="match status" value="1"/>
</dbReference>
<dbReference type="Pfam" id="PF01939">
    <property type="entry name" value="NucS_C"/>
    <property type="match status" value="1"/>
</dbReference>
<accession>A0A4U0R2F6</accession>
<feature type="domain" description="Endonuclease NucS C-terminal" evidence="1">
    <location>
        <begin position="5"/>
        <end position="98"/>
    </location>
</feature>